<dbReference type="InterPro" id="IPR044492">
    <property type="entry name" value="P_typ_ATPase_HD_dom"/>
</dbReference>
<feature type="transmembrane region" description="Helical" evidence="11">
    <location>
        <begin position="783"/>
        <end position="806"/>
    </location>
</feature>
<dbReference type="GO" id="GO:1902600">
    <property type="term" value="P:proton transmembrane transport"/>
    <property type="evidence" value="ECO:0007669"/>
    <property type="project" value="TreeGrafter"/>
</dbReference>
<dbReference type="GO" id="GO:0005524">
    <property type="term" value="F:ATP binding"/>
    <property type="evidence" value="ECO:0007669"/>
    <property type="project" value="UniProtKB-KW"/>
</dbReference>
<dbReference type="SMART" id="SM00831">
    <property type="entry name" value="Cation_ATPase_N"/>
    <property type="match status" value="1"/>
</dbReference>
<dbReference type="Gene3D" id="3.40.50.1000">
    <property type="entry name" value="HAD superfamily/HAD-like"/>
    <property type="match status" value="1"/>
</dbReference>
<keyword evidence="4 11" id="KW-0812">Transmembrane</keyword>
<dbReference type="PROSITE" id="PS00154">
    <property type="entry name" value="ATPASE_E1_E2"/>
    <property type="match status" value="1"/>
</dbReference>
<dbReference type="PRINTS" id="PR00119">
    <property type="entry name" value="CATATPASE"/>
</dbReference>
<dbReference type="GO" id="GO:0006883">
    <property type="term" value="P:intracellular sodium ion homeostasis"/>
    <property type="evidence" value="ECO:0007669"/>
    <property type="project" value="TreeGrafter"/>
</dbReference>
<evidence type="ECO:0000256" key="11">
    <source>
        <dbReference type="SAM" id="Phobius"/>
    </source>
</evidence>
<dbReference type="Proteomes" id="UP000228767">
    <property type="component" value="Unassembled WGS sequence"/>
</dbReference>
<dbReference type="SUPFAM" id="SSF81653">
    <property type="entry name" value="Calcium ATPase, transduction domain A"/>
    <property type="match status" value="1"/>
</dbReference>
<feature type="transmembrane region" description="Helical" evidence="11">
    <location>
        <begin position="812"/>
        <end position="828"/>
    </location>
</feature>
<feature type="transmembrane region" description="Helical" evidence="11">
    <location>
        <begin position="711"/>
        <end position="731"/>
    </location>
</feature>
<sequence length="913" mass="97550">MSPCYNDGMVNRLLSRRIKKSAVCAWHTLTPAAALKALATTRSGLTEHEVKLRLERDGLNSLPDAPPPTWAEIVLRQFTDPLIVVLMVSAAAVAFIGDHVDAIVIAVVLLLNAIIGAYQGGKAEGALRSLKRFTKGTAAVLRGGRTRTLVDVGIVLGDIIVLAEGDRVPADGRLIEVRDLAVDEALLTGESMAVEKQTEALARPKLPVHEQKCMVFKGTAVTRGRALAVVTATGTATAIGTIAHELEGAEQDTPLKVSIKRLSRGILWGIGIIVSTTYFVGIGIGVPAREMFAGAVAIAVSAVPSGLPIVVTVVLAVGVTRMAKRHALVKRLQAVEALGRVNVLAVDKTGTLTLNEMRVQEAIVEGKRYAVGGLGYEPTGFITHGKKVVEPHENPGLMELARLVTRSSTAIIESKHGGKQWHVVSGDPTEAAMITFGAMLGFDRATIEAAHPVLREYPFHRETKYHAAIHDVAGVPTLSVAGAPEAIMEKVVTYWQRGGCARCGIKEREWYDAQVRELSEKGLRVIAVGRRENAPLVAKAEEIDELCLVGLLGIADSLRASAVSAIRDIRATGIKVVMITGDHPLTARAIAKSVGIAHDPAVLTGLEIEEADDKKLLELVPSRDVFARVTPEHKLRIVKALRENGDTVAMTGDGVNDALSLVGADLGIAMGGEGTEVAREAADIVLVDGNLSTLGAAVEEGRSITISLKQVLLYLFSTSIGELLFVVGALFVGSALPITASQIIWLNFVTDGILVIPLVLEPKLARSRESGPIRSRSLIDTSMALRIFLMSVTMVGATALFVYILGDIVQGALLQTAILTALAASQWWNAWNCRSRTASIASRRVPMNWYLLGATTVAVLMHVVITTVPTLQRVFGTVAMDARLWFLAIAFAGTIVLMEEIRKFIVRHAQSSA</sequence>
<dbReference type="Gene3D" id="1.20.1110.10">
    <property type="entry name" value="Calcium-transporting ATPase, transmembrane domain"/>
    <property type="match status" value="1"/>
</dbReference>
<dbReference type="InterPro" id="IPR006068">
    <property type="entry name" value="ATPase_P-typ_cation-transptr_C"/>
</dbReference>
<keyword evidence="9 11" id="KW-1133">Transmembrane helix</keyword>
<keyword evidence="10 11" id="KW-0472">Membrane</keyword>
<evidence type="ECO:0000313" key="13">
    <source>
        <dbReference type="EMBL" id="PIR44696.1"/>
    </source>
</evidence>
<comment type="similarity">
    <text evidence="2">Belongs to the cation transport ATPase (P-type) (TC 3.A.3) family. Type IIA subfamily.</text>
</comment>
<reference evidence="13 14" key="1">
    <citation type="submission" date="2017-09" db="EMBL/GenBank/DDBJ databases">
        <title>Depth-based differentiation of microbial function through sediment-hosted aquifers and enrichment of novel symbionts in the deep terrestrial subsurface.</title>
        <authorList>
            <person name="Probst A.J."/>
            <person name="Ladd B."/>
            <person name="Jarett J.K."/>
            <person name="Geller-Mcgrath D.E."/>
            <person name="Sieber C.M."/>
            <person name="Emerson J.B."/>
            <person name="Anantharaman K."/>
            <person name="Thomas B.C."/>
            <person name="Malmstrom R."/>
            <person name="Stieglmeier M."/>
            <person name="Klingl A."/>
            <person name="Woyke T."/>
            <person name="Ryan C.M."/>
            <person name="Banfield J.F."/>
        </authorList>
    </citation>
    <scope>NUCLEOTIDE SEQUENCE [LARGE SCALE GENOMIC DNA]</scope>
    <source>
        <strain evidence="13">CG10_big_fil_rev_8_21_14_0_10_51_16</strain>
    </source>
</reference>
<dbReference type="Gene3D" id="3.40.1110.10">
    <property type="entry name" value="Calcium-transporting ATPase, cytoplasmic domain N"/>
    <property type="match status" value="1"/>
</dbReference>
<dbReference type="Pfam" id="PF00690">
    <property type="entry name" value="Cation_ATPase_N"/>
    <property type="match status" value="1"/>
</dbReference>
<dbReference type="SFLD" id="SFLDG00002">
    <property type="entry name" value="C1.7:_P-type_atpase_like"/>
    <property type="match status" value="1"/>
</dbReference>
<evidence type="ECO:0000256" key="2">
    <source>
        <dbReference type="ARBA" id="ARBA00005675"/>
    </source>
</evidence>
<dbReference type="InterPro" id="IPR050510">
    <property type="entry name" value="Cation_transp_ATPase_P-type"/>
</dbReference>
<dbReference type="FunFam" id="2.70.150.10:FF:000160">
    <property type="entry name" value="Sarcoplasmic/endoplasmic reticulum calcium ATPase 1"/>
    <property type="match status" value="1"/>
</dbReference>
<keyword evidence="5" id="KW-0547">Nucleotide-binding</keyword>
<comment type="subcellular location">
    <subcellularLocation>
        <location evidence="1">Endomembrane system</location>
        <topology evidence="1">Multi-pass membrane protein</topology>
    </subcellularLocation>
</comment>
<dbReference type="Pfam" id="PF00122">
    <property type="entry name" value="E1-E2_ATPase"/>
    <property type="match status" value="1"/>
</dbReference>
<dbReference type="PANTHER" id="PTHR43294">
    <property type="entry name" value="SODIUM/POTASSIUM-TRANSPORTING ATPASE SUBUNIT ALPHA"/>
    <property type="match status" value="1"/>
</dbReference>
<dbReference type="InterPro" id="IPR023298">
    <property type="entry name" value="ATPase_P-typ_TM_dom_sf"/>
</dbReference>
<accession>A0A2H0RE84</accession>
<dbReference type="SUPFAM" id="SSF81660">
    <property type="entry name" value="Metal cation-transporting ATPase, ATP-binding domain N"/>
    <property type="match status" value="1"/>
</dbReference>
<evidence type="ECO:0000256" key="5">
    <source>
        <dbReference type="ARBA" id="ARBA00022741"/>
    </source>
</evidence>
<dbReference type="InterPro" id="IPR004014">
    <property type="entry name" value="ATPase_P-typ_cation-transptr_N"/>
</dbReference>
<comment type="caution">
    <text evidence="13">The sequence shown here is derived from an EMBL/GenBank/DDBJ whole genome shotgun (WGS) entry which is preliminary data.</text>
</comment>
<evidence type="ECO:0000256" key="8">
    <source>
        <dbReference type="ARBA" id="ARBA00022967"/>
    </source>
</evidence>
<dbReference type="InterPro" id="IPR023214">
    <property type="entry name" value="HAD_sf"/>
</dbReference>
<dbReference type="EMBL" id="PCYI01000021">
    <property type="protein sequence ID" value="PIR44696.1"/>
    <property type="molecule type" value="Genomic_DNA"/>
</dbReference>
<dbReference type="AlphaFoldDB" id="A0A2H0RE84"/>
<gene>
    <name evidence="13" type="ORF">COV10_03315</name>
</gene>
<keyword evidence="3" id="KW-0597">Phosphoprotein</keyword>
<keyword evidence="7" id="KW-0460">Magnesium</keyword>
<feature type="domain" description="Cation-transporting P-type ATPase N-terminal" evidence="12">
    <location>
        <begin position="25"/>
        <end position="98"/>
    </location>
</feature>
<feature type="transmembrane region" description="Helical" evidence="11">
    <location>
        <begin position="849"/>
        <end position="870"/>
    </location>
</feature>
<dbReference type="InterPro" id="IPR059000">
    <property type="entry name" value="ATPase_P-type_domA"/>
</dbReference>
<dbReference type="InterPro" id="IPR023299">
    <property type="entry name" value="ATPase_P-typ_cyto_dom_N"/>
</dbReference>
<evidence type="ECO:0000256" key="4">
    <source>
        <dbReference type="ARBA" id="ARBA00022692"/>
    </source>
</evidence>
<dbReference type="PANTHER" id="PTHR43294:SF20">
    <property type="entry name" value="P-TYPE ATPASE"/>
    <property type="match status" value="1"/>
</dbReference>
<dbReference type="Pfam" id="PF13246">
    <property type="entry name" value="Cation_ATPase"/>
    <property type="match status" value="1"/>
</dbReference>
<evidence type="ECO:0000256" key="6">
    <source>
        <dbReference type="ARBA" id="ARBA00022840"/>
    </source>
</evidence>
<evidence type="ECO:0000256" key="7">
    <source>
        <dbReference type="ARBA" id="ARBA00022842"/>
    </source>
</evidence>
<dbReference type="GO" id="GO:0036376">
    <property type="term" value="P:sodium ion export across plasma membrane"/>
    <property type="evidence" value="ECO:0007669"/>
    <property type="project" value="TreeGrafter"/>
</dbReference>
<evidence type="ECO:0000256" key="9">
    <source>
        <dbReference type="ARBA" id="ARBA00022989"/>
    </source>
</evidence>
<dbReference type="GO" id="GO:1990573">
    <property type="term" value="P:potassium ion import across plasma membrane"/>
    <property type="evidence" value="ECO:0007669"/>
    <property type="project" value="TreeGrafter"/>
</dbReference>
<keyword evidence="6" id="KW-0067">ATP-binding</keyword>
<dbReference type="SFLD" id="SFLDF00027">
    <property type="entry name" value="p-type_atpase"/>
    <property type="match status" value="1"/>
</dbReference>
<feature type="transmembrane region" description="Helical" evidence="11">
    <location>
        <begin position="78"/>
        <end position="96"/>
    </location>
</feature>
<keyword evidence="8" id="KW-1278">Translocase</keyword>
<feature type="transmembrane region" description="Helical" evidence="11">
    <location>
        <begin position="743"/>
        <end position="762"/>
    </location>
</feature>
<evidence type="ECO:0000259" key="12">
    <source>
        <dbReference type="SMART" id="SM00831"/>
    </source>
</evidence>
<dbReference type="GO" id="GO:0016887">
    <property type="term" value="F:ATP hydrolysis activity"/>
    <property type="evidence" value="ECO:0007669"/>
    <property type="project" value="InterPro"/>
</dbReference>
<dbReference type="Pfam" id="PF00689">
    <property type="entry name" value="Cation_ATPase_C"/>
    <property type="match status" value="1"/>
</dbReference>
<dbReference type="GO" id="GO:0005886">
    <property type="term" value="C:plasma membrane"/>
    <property type="evidence" value="ECO:0007669"/>
    <property type="project" value="UniProtKB-SubCell"/>
</dbReference>
<name>A0A2H0RE84_9BACT</name>
<proteinExistence type="inferred from homology"/>
<feature type="transmembrane region" description="Helical" evidence="11">
    <location>
        <begin position="102"/>
        <end position="121"/>
    </location>
</feature>
<dbReference type="GO" id="GO:0030007">
    <property type="term" value="P:intracellular potassium ion homeostasis"/>
    <property type="evidence" value="ECO:0007669"/>
    <property type="project" value="TreeGrafter"/>
</dbReference>
<evidence type="ECO:0000256" key="3">
    <source>
        <dbReference type="ARBA" id="ARBA00022553"/>
    </source>
</evidence>
<dbReference type="PRINTS" id="PR00120">
    <property type="entry name" value="HATPASE"/>
</dbReference>
<evidence type="ECO:0000256" key="10">
    <source>
        <dbReference type="ARBA" id="ARBA00023136"/>
    </source>
</evidence>
<dbReference type="SUPFAM" id="SSF81665">
    <property type="entry name" value="Calcium ATPase, transmembrane domain M"/>
    <property type="match status" value="1"/>
</dbReference>
<feature type="transmembrane region" description="Helical" evidence="11">
    <location>
        <begin position="266"/>
        <end position="286"/>
    </location>
</feature>
<dbReference type="SUPFAM" id="SSF56784">
    <property type="entry name" value="HAD-like"/>
    <property type="match status" value="1"/>
</dbReference>
<dbReference type="InterPro" id="IPR018303">
    <property type="entry name" value="ATPase_P-typ_P_site"/>
</dbReference>
<dbReference type="NCBIfam" id="TIGR01494">
    <property type="entry name" value="ATPase_P-type"/>
    <property type="match status" value="2"/>
</dbReference>
<feature type="transmembrane region" description="Helical" evidence="11">
    <location>
        <begin position="292"/>
        <end position="317"/>
    </location>
</feature>
<organism evidence="13 14">
    <name type="scientific">Candidatus Vogelbacteria bacterium CG10_big_fil_rev_8_21_14_0_10_51_16</name>
    <dbReference type="NCBI Taxonomy" id="1975045"/>
    <lineage>
        <taxon>Bacteria</taxon>
        <taxon>Candidatus Vogeliibacteriota</taxon>
    </lineage>
</organism>
<dbReference type="GO" id="GO:0005391">
    <property type="term" value="F:P-type sodium:potassium-exchanging transporter activity"/>
    <property type="evidence" value="ECO:0007669"/>
    <property type="project" value="TreeGrafter"/>
</dbReference>
<evidence type="ECO:0000256" key="1">
    <source>
        <dbReference type="ARBA" id="ARBA00004127"/>
    </source>
</evidence>
<dbReference type="InterPro" id="IPR001757">
    <property type="entry name" value="P_typ_ATPase"/>
</dbReference>
<dbReference type="SFLD" id="SFLDS00003">
    <property type="entry name" value="Haloacid_Dehalogenase"/>
    <property type="match status" value="1"/>
</dbReference>
<dbReference type="InterPro" id="IPR008250">
    <property type="entry name" value="ATPase_P-typ_transduc_dom_A_sf"/>
</dbReference>
<feature type="transmembrane region" description="Helical" evidence="11">
    <location>
        <begin position="882"/>
        <end position="898"/>
    </location>
</feature>
<protein>
    <recommendedName>
        <fullName evidence="12">Cation-transporting P-type ATPase N-terminal domain-containing protein</fullName>
    </recommendedName>
</protein>
<dbReference type="InterPro" id="IPR036412">
    <property type="entry name" value="HAD-like_sf"/>
</dbReference>
<dbReference type="Gene3D" id="2.70.150.10">
    <property type="entry name" value="Calcium-transporting ATPase, cytoplasmic transduction domain A"/>
    <property type="match status" value="1"/>
</dbReference>
<evidence type="ECO:0000313" key="14">
    <source>
        <dbReference type="Proteomes" id="UP000228767"/>
    </source>
</evidence>